<evidence type="ECO:0000313" key="4">
    <source>
        <dbReference type="EMBL" id="MDO5989680.1"/>
    </source>
</evidence>
<accession>A0ABT8X7Z0</accession>
<dbReference type="PANTHER" id="PTHR30273">
    <property type="entry name" value="PERIPLASMIC SIGNAL SENSOR AND SIGMA FACTOR ACTIVATOR FECR-RELATED"/>
    <property type="match status" value="1"/>
</dbReference>
<proteinExistence type="predicted"/>
<reference evidence="4" key="1">
    <citation type="submission" date="2023-07" db="EMBL/GenBank/DDBJ databases">
        <title>Two novel species in the genus Flavivirga.</title>
        <authorList>
            <person name="Kwon K."/>
        </authorList>
    </citation>
    <scope>NUCLEOTIDE SEQUENCE</scope>
    <source>
        <strain evidence="4">KACC 14157</strain>
    </source>
</reference>
<name>A0ABT8X7Z0_9FLAO</name>
<evidence type="ECO:0000313" key="5">
    <source>
        <dbReference type="Proteomes" id="UP001176891"/>
    </source>
</evidence>
<feature type="domain" description="FecR protein" evidence="2">
    <location>
        <begin position="101"/>
        <end position="191"/>
    </location>
</feature>
<dbReference type="EMBL" id="JAUOEM010000010">
    <property type="protein sequence ID" value="MDO5989680.1"/>
    <property type="molecule type" value="Genomic_DNA"/>
</dbReference>
<keyword evidence="1" id="KW-0472">Membrane</keyword>
<keyword evidence="1" id="KW-0812">Transmembrane</keyword>
<comment type="caution">
    <text evidence="4">The sequence shown here is derived from an EMBL/GenBank/DDBJ whole genome shotgun (WGS) entry which is preliminary data.</text>
</comment>
<dbReference type="Pfam" id="PF16344">
    <property type="entry name" value="FecR_C"/>
    <property type="match status" value="1"/>
</dbReference>
<dbReference type="Pfam" id="PF04773">
    <property type="entry name" value="FecR"/>
    <property type="match status" value="1"/>
</dbReference>
<feature type="transmembrane region" description="Helical" evidence="1">
    <location>
        <begin position="72"/>
        <end position="95"/>
    </location>
</feature>
<gene>
    <name evidence="4" type="ORF">Q4Q39_19930</name>
</gene>
<keyword evidence="1" id="KW-1133">Transmembrane helix</keyword>
<dbReference type="PANTHER" id="PTHR30273:SF2">
    <property type="entry name" value="PROTEIN FECR"/>
    <property type="match status" value="1"/>
</dbReference>
<dbReference type="Gene3D" id="3.55.50.30">
    <property type="match status" value="1"/>
</dbReference>
<evidence type="ECO:0000259" key="2">
    <source>
        <dbReference type="Pfam" id="PF04773"/>
    </source>
</evidence>
<sequence length="303" mass="34965">MEKDYLLEKWLKDDLTDAEKEAFSQLDDAQFNQYIIDAAQYFKVSAFSEVDTFQDFKKRYNSYKTPVKKLQWLYPLLKVASVIVIGLGIYFSFFFNKLTYIETVASEKTTIELPDHSKVELNALTKVRFNAENWNEKRALELEGEAFFKVAKGSVFDVKTDAGTVTVVGTQFNVKQRKHYFEVKCFEGIVKVTSDTITRQLHAGDVFQILYGKFSETKTKVSSPKWTHNISNFEAVLFKEILAELERQYNIEVIYKGIDADRLFTGGFTHDKLENALISITQPMNLTFELRSSNLVIIHGKEN</sequence>
<organism evidence="4 5">
    <name type="scientific">Flavivirga amylovorans</name>
    <dbReference type="NCBI Taxonomy" id="870486"/>
    <lineage>
        <taxon>Bacteria</taxon>
        <taxon>Pseudomonadati</taxon>
        <taxon>Bacteroidota</taxon>
        <taxon>Flavobacteriia</taxon>
        <taxon>Flavobacteriales</taxon>
        <taxon>Flavobacteriaceae</taxon>
        <taxon>Flavivirga</taxon>
    </lineage>
</organism>
<dbReference type="InterPro" id="IPR012373">
    <property type="entry name" value="Ferrdict_sens_TM"/>
</dbReference>
<keyword evidence="5" id="KW-1185">Reference proteome</keyword>
<evidence type="ECO:0000256" key="1">
    <source>
        <dbReference type="SAM" id="Phobius"/>
    </source>
</evidence>
<dbReference type="InterPro" id="IPR006860">
    <property type="entry name" value="FecR"/>
</dbReference>
<dbReference type="RefSeq" id="WP_303284347.1">
    <property type="nucleotide sequence ID" value="NZ_BAABCZ010000007.1"/>
</dbReference>
<dbReference type="Gene3D" id="2.60.120.1440">
    <property type="match status" value="1"/>
</dbReference>
<dbReference type="Proteomes" id="UP001176891">
    <property type="component" value="Unassembled WGS sequence"/>
</dbReference>
<protein>
    <submittedName>
        <fullName evidence="4">FecR family protein</fullName>
    </submittedName>
</protein>
<dbReference type="InterPro" id="IPR032508">
    <property type="entry name" value="FecR_C"/>
</dbReference>
<dbReference type="PIRSF" id="PIRSF018266">
    <property type="entry name" value="FecR"/>
    <property type="match status" value="1"/>
</dbReference>
<evidence type="ECO:0000259" key="3">
    <source>
        <dbReference type="Pfam" id="PF16344"/>
    </source>
</evidence>
<feature type="domain" description="Protein FecR C-terminal" evidence="3">
    <location>
        <begin position="232"/>
        <end position="296"/>
    </location>
</feature>